<accession>A0A0D9W6W1</accession>
<dbReference type="AlphaFoldDB" id="A0A0D9W6W1"/>
<evidence type="ECO:0000313" key="2">
    <source>
        <dbReference type="EnsemblPlants" id="LPERR04G14450.1"/>
    </source>
</evidence>
<reference evidence="3" key="2">
    <citation type="submission" date="2013-12" db="EMBL/GenBank/DDBJ databases">
        <authorList>
            <person name="Yu Y."/>
            <person name="Lee S."/>
            <person name="de Baynast K."/>
            <person name="Wissotski M."/>
            <person name="Liu L."/>
            <person name="Talag J."/>
            <person name="Goicoechea J."/>
            <person name="Angelova A."/>
            <person name="Jetty R."/>
            <person name="Kudrna D."/>
            <person name="Golser W."/>
            <person name="Rivera L."/>
            <person name="Zhang J."/>
            <person name="Wing R."/>
        </authorList>
    </citation>
    <scope>NUCLEOTIDE SEQUENCE</scope>
</reference>
<feature type="compositionally biased region" description="Gly residues" evidence="1">
    <location>
        <begin position="10"/>
        <end position="23"/>
    </location>
</feature>
<name>A0A0D9W6W1_9ORYZ</name>
<protein>
    <submittedName>
        <fullName evidence="2">Uncharacterized protein</fullName>
    </submittedName>
</protein>
<organism evidence="2 3">
    <name type="scientific">Leersia perrieri</name>
    <dbReference type="NCBI Taxonomy" id="77586"/>
    <lineage>
        <taxon>Eukaryota</taxon>
        <taxon>Viridiplantae</taxon>
        <taxon>Streptophyta</taxon>
        <taxon>Embryophyta</taxon>
        <taxon>Tracheophyta</taxon>
        <taxon>Spermatophyta</taxon>
        <taxon>Magnoliopsida</taxon>
        <taxon>Liliopsida</taxon>
        <taxon>Poales</taxon>
        <taxon>Poaceae</taxon>
        <taxon>BOP clade</taxon>
        <taxon>Oryzoideae</taxon>
        <taxon>Oryzeae</taxon>
        <taxon>Oryzinae</taxon>
        <taxon>Leersia</taxon>
    </lineage>
</organism>
<reference evidence="2 3" key="1">
    <citation type="submission" date="2012-08" db="EMBL/GenBank/DDBJ databases">
        <title>Oryza genome evolution.</title>
        <authorList>
            <person name="Wing R.A."/>
        </authorList>
    </citation>
    <scope>NUCLEOTIDE SEQUENCE</scope>
</reference>
<keyword evidence="3" id="KW-1185">Reference proteome</keyword>
<dbReference type="Gramene" id="LPERR04G14450.1">
    <property type="protein sequence ID" value="LPERR04G14450.1"/>
    <property type="gene ID" value="LPERR04G14450"/>
</dbReference>
<dbReference type="EnsemblPlants" id="LPERR04G14450.1">
    <property type="protein sequence ID" value="LPERR04G14450.1"/>
    <property type="gene ID" value="LPERR04G14450"/>
</dbReference>
<evidence type="ECO:0000313" key="3">
    <source>
        <dbReference type="Proteomes" id="UP000032180"/>
    </source>
</evidence>
<dbReference type="Proteomes" id="UP000032180">
    <property type="component" value="Chromosome 4"/>
</dbReference>
<feature type="region of interest" description="Disordered" evidence="1">
    <location>
        <begin position="1"/>
        <end position="46"/>
    </location>
</feature>
<reference evidence="2" key="3">
    <citation type="submission" date="2015-04" db="UniProtKB">
        <authorList>
            <consortium name="EnsemblPlants"/>
        </authorList>
    </citation>
    <scope>IDENTIFICATION</scope>
</reference>
<dbReference type="HOGENOM" id="CLU_2816084_0_0_1"/>
<feature type="compositionally biased region" description="Basic and acidic residues" evidence="1">
    <location>
        <begin position="24"/>
        <end position="34"/>
    </location>
</feature>
<sequence length="67" mass="6602">MTSNNEDGNDNGGSGDNDNGGNGRRGDGSGDRMHLVSPSATTCPKGIAFKGTTSKGGCDPCGVNMGP</sequence>
<proteinExistence type="predicted"/>
<evidence type="ECO:0000256" key="1">
    <source>
        <dbReference type="SAM" id="MobiDB-lite"/>
    </source>
</evidence>